<dbReference type="GO" id="GO:0005524">
    <property type="term" value="F:ATP binding"/>
    <property type="evidence" value="ECO:0007669"/>
    <property type="project" value="UniProtKB-KW"/>
</dbReference>
<dbReference type="PROSITE" id="PS51194">
    <property type="entry name" value="HELICASE_CTER"/>
    <property type="match status" value="1"/>
</dbReference>
<evidence type="ECO:0000256" key="5">
    <source>
        <dbReference type="ARBA" id="ARBA00022927"/>
    </source>
</evidence>
<dbReference type="InterPro" id="IPR011115">
    <property type="entry name" value="SecA_DEAD"/>
</dbReference>
<dbReference type="Pfam" id="PF21090">
    <property type="entry name" value="P-loop_SecA"/>
    <property type="match status" value="1"/>
</dbReference>
<accession>A0A6P7JZV2</accession>
<proteinExistence type="predicted"/>
<keyword evidence="2" id="KW-0963">Cytoplasm</keyword>
<dbReference type="InterPro" id="IPR044722">
    <property type="entry name" value="SecA_SF2_C"/>
</dbReference>
<feature type="domain" description="Helicase ATP-binding" evidence="10">
    <location>
        <begin position="966"/>
        <end position="1105"/>
    </location>
</feature>
<protein>
    <submittedName>
        <fullName evidence="14">Uncharacterized protein LOC114449220</fullName>
    </submittedName>
</protein>
<name>A0A6P7JZV2_9TELE</name>
<feature type="region of interest" description="Disordered" evidence="9">
    <location>
        <begin position="85"/>
        <end position="152"/>
    </location>
</feature>
<dbReference type="GeneID" id="114449220"/>
<dbReference type="InterPro" id="IPR001650">
    <property type="entry name" value="Helicase_C-like"/>
</dbReference>
<dbReference type="Pfam" id="PF07517">
    <property type="entry name" value="SecA_DEAD"/>
    <property type="match status" value="1"/>
</dbReference>
<dbReference type="OrthoDB" id="27934at2759"/>
<keyword evidence="13" id="KW-1185">Reference proteome</keyword>
<dbReference type="GO" id="GO:0017038">
    <property type="term" value="P:protein import"/>
    <property type="evidence" value="ECO:0007669"/>
    <property type="project" value="InterPro"/>
</dbReference>
<evidence type="ECO:0000313" key="14">
    <source>
        <dbReference type="RefSeq" id="XP_028282489.1"/>
    </source>
</evidence>
<dbReference type="GO" id="GO:0006886">
    <property type="term" value="P:intracellular protein transport"/>
    <property type="evidence" value="ECO:0007669"/>
    <property type="project" value="InterPro"/>
</dbReference>
<dbReference type="RefSeq" id="XP_028282489.1">
    <property type="nucleotide sequence ID" value="XM_028426688.1"/>
</dbReference>
<sequence>MGNAVPTECHMGDSLRCHICQKVLPPCHSFDNLYQAMVHGRHVHVFNGGEYYRPIGHNNLYECEYCFNKPIRDQEEERRRQEEERRRQEEERRREEERRQEEERRRQEEERRKQEEDKKREEELNQRLEESHKQAKEQYENQLDRNISEEKEQKQNVLKEHLDEFEDKYESDRDELLKILSVKCSIPVENLSLTQLTADQLGQVLSVLDKLLFDEWISDPPSLSTLQHTQVFITELCALSLEISEGVSLQTVSNHVQSLVVSISQSASLAFESFLLTQALYLNLMHFFTDHGGSDNNAVLIAKHWAEEELSTENLFLIDFLGTLTSSLQKTVGTASVFILKVEIQCLKLLLHTLTHLNGKEAHSESTEMLLRLVQTNQWTPPEALTLLKALSLKNVSMMKAITLVQVYAISPEWTDESGHSLVQTIDIADPETFHQDFQKTLRRKDESSLDEALQEVKLVWSLDDSQSDMIKDVTSGVLQYSENTLKDASFMKDSFKSVTLSADHMKNSLCQLCKAVFESKGWWPTVRHMLRWCALVLTEKSEVLQLVGMEEDPCVTAMFAATQVCMGNKLDIVLSSDAPSQHKTMEWSDFYKNLHISLKTNKRKTASYRDVYEEDIVYGTMDDFVSDYFQHSIEVMETRNPQLSRGFIIEEQCVNAFYDLELFRLKENHFLVPAAEVLKRLMGKFHGEDTEQRRRFIKALFQVLHTIQSKDTTTDAKFITISKKITGKGFSPNEAFILTFLENLLRVVTDKTDAENHRTSLAAKWCSEILFDCAEHVQASDIQTKELFQMVSSLVEQNLWSPVEALNLLEALTDHHHDEGCISIRKILHLMATYQVSSKWTDESNKTILTLLDSNKTENLIKHLKKVLRDEETKSIDTLMDEIRQMKDIDEPTLSKSHSVVTHVANLIKTGEIKTHTNIQQARNLSHSKDTKDLQEVLAVLCNAVNLHNAGGKWWPRHNQMISWCLLALSDTGKLLEMGTGEGKSCVIAMFAVLRVLQGEKVDVVSSSSVLCQRDAEEWAEFYKYFGITVDTNTNKNQDEDRKKCYQKDVVYGTIEAFAADHLRQIFEMKDVRPDRKYQCIIIDEVDSLLLDQGVQLTYLSSPMVSMQHLNTILAMIWGHVSQYGFLSAGNKTFVRSPQASFFKAIFDSMNTEETEIDDPMDILQIAEETNIVPKGFTEDIHKREKDELFKKLKTVSQDDMIAFFKEIEDYVPYGFTIYTLDDKGLLSLQKSSPYDTRDIPELTFLVLEDGLCCTLYDSEETLIKPIAELISEKIQFTPCTNDKEKISIPGFLKILIEKKLPVWVQNAFLAMLLKQGREYVVENDNVCPVDFRSTGIVELNKKWGDGLQQFVEIKHQIKLSTISTVTNYISNVSFFEKYHGKIYGTTGTLGSKSDIEFLQDLYPNLSACKMPTFNRKKLYEVKGTLTNCAEEWKSEIKRVVMAQISPNSYREGRAALVICETINKAEEIHEELKSCVPGETILYCRSDKESLSKIEKELLPGDVIVATNLAGRGTDIKVSKEVNSNGGLFVILSFLSENTRVELQAFGRTARKGKPGSAQVIMCTEHLQQSFRSVSTLREAKHTRDELAAGKVNEMMNDVAEMKLREDLFAEYCKTLHDIYKRADGDDRRAVVAIMNEFWGIWLQTKSEEIDQLKRDDLEKSLKADLTLATSQTESQTSPCSSIYHYIKFGNVALSEKQWDVSTSLFEKAMKLDENWAAIAFYNHAYCTIHQKSENYLNKARDDLLKAQESLKYLSEECIVCLQFAKMSSVESGNNVQTDLEKQITTKCSMFSYLDKNINEAIQKVDEIHEKGRDAIAKKSPIFSLVSSADEDLQVEAYNLYNQGLKYVFSVEEKPRFPWEAVLVFFLGVLQIIAGALLTAFTFGALAQVGMGLIVEGVSDCIYGIESMVTGEFSWKSWAIDKAISIGVSLIGFGIGKLVAKGFKAAKVLIKGLGKKLKALPKFFSKQAKNSLSVVTKTNMKNAVKYTTKKVAEEVINYGLGKAEEEILKQILQGIKDVVKKGISDEVKSNMDKESLTTLVDSIILSQLMDKRQLRDLLEDKNRKSKLLSIFKKLSDTAIQPFCANLSWQNKLNSSFTKVINEVKAEAKGSVRAILTAIQTVHMGVLAGDAIASVASLSREFFSSLTDQMNTFKKDISSEKVKVNELSDSDRKLLQEFKHELTDTISALLADASVDIFHQKLSSHLVSRVQNKVNGVIGKYVRDGLKTDRTEEKLRAGQHNSYIAYMPATHSSKPAGVAVQTHAEKIKKSTTAGTILDMRVLSETTGAKVVILTQDKHGRLTKMQELNPSSKPASQTVTLIYRPKCAQYPDGHYDVQINDNIVTVDNKGKSCLFHALARGMKPDASDEEISLEAGRLRTLEADTLLEHPGQWEPFIKHKEWTEAIRGGDWYMEEGAAPKKIIKENKKVLKTEVGKVKLYKEWQKYKQPYSNLGEIINADHQPPVSSILDARKLNQNSKLAEAMLEVATSSSPLDPNLIKDVHKYHGRELPAVYVPKEVHYEFSSTKSKAFRKLLATTISNNDVVGTFKQTILGSMVRFKLNGTKNFKNFQNTPMSKTRLAVFEESFQKHSLKMADSWFTLLQGKHVMTRNDLNTITTWIQNKGYDDQNDQHRKQVIERVCKSK</sequence>
<evidence type="ECO:0000256" key="2">
    <source>
        <dbReference type="ARBA" id="ARBA00022490"/>
    </source>
</evidence>
<evidence type="ECO:0000256" key="3">
    <source>
        <dbReference type="ARBA" id="ARBA00022741"/>
    </source>
</evidence>
<evidence type="ECO:0000256" key="7">
    <source>
        <dbReference type="ARBA" id="ARBA00023010"/>
    </source>
</evidence>
<evidence type="ECO:0000313" key="13">
    <source>
        <dbReference type="Proteomes" id="UP000515145"/>
    </source>
</evidence>
<evidence type="ECO:0000259" key="12">
    <source>
        <dbReference type="PROSITE" id="PS51196"/>
    </source>
</evidence>
<dbReference type="InterPro" id="IPR000185">
    <property type="entry name" value="SecA"/>
</dbReference>
<keyword evidence="7" id="KW-0811">Translocation</keyword>
<keyword evidence="4" id="KW-0067">ATP-binding</keyword>
<evidence type="ECO:0000259" key="11">
    <source>
        <dbReference type="PROSITE" id="PS51194"/>
    </source>
</evidence>
<keyword evidence="1" id="KW-0813">Transport</keyword>
<dbReference type="GO" id="GO:0006605">
    <property type="term" value="P:protein targeting"/>
    <property type="evidence" value="ECO:0007669"/>
    <property type="project" value="InterPro"/>
</dbReference>
<evidence type="ECO:0000259" key="10">
    <source>
        <dbReference type="PROSITE" id="PS51192"/>
    </source>
</evidence>
<dbReference type="PROSITE" id="PS51192">
    <property type="entry name" value="HELICASE_ATP_BIND_1"/>
    <property type="match status" value="1"/>
</dbReference>
<dbReference type="SUPFAM" id="SSF52540">
    <property type="entry name" value="P-loop containing nucleoside triphosphate hydrolases"/>
    <property type="match status" value="2"/>
</dbReference>
<dbReference type="SUPFAM" id="SSF81767">
    <property type="entry name" value="Pre-protein crosslinking domain of SecA"/>
    <property type="match status" value="1"/>
</dbReference>
<dbReference type="SMART" id="SM00490">
    <property type="entry name" value="HELICc"/>
    <property type="match status" value="1"/>
</dbReference>
<dbReference type="InterPro" id="IPR014001">
    <property type="entry name" value="Helicase_ATP-bd"/>
</dbReference>
<evidence type="ECO:0000256" key="9">
    <source>
        <dbReference type="SAM" id="MobiDB-lite"/>
    </source>
</evidence>
<dbReference type="PANTHER" id="PTHR30612">
    <property type="entry name" value="SECA INNER MEMBRANE COMPONENT OF SEC PROTEIN SECRETION SYSTEM"/>
    <property type="match status" value="1"/>
</dbReference>
<reference evidence="14" key="1">
    <citation type="submission" date="2025-08" db="UniProtKB">
        <authorList>
            <consortium name="RefSeq"/>
        </authorList>
    </citation>
    <scope>IDENTIFICATION</scope>
</reference>
<dbReference type="GO" id="GO:0016020">
    <property type="term" value="C:membrane"/>
    <property type="evidence" value="ECO:0007669"/>
    <property type="project" value="InterPro"/>
</dbReference>
<dbReference type="InterPro" id="IPR027417">
    <property type="entry name" value="P-loop_NTPase"/>
</dbReference>
<gene>
    <name evidence="14" type="primary">LOC114449220</name>
</gene>
<dbReference type="Gene3D" id="3.90.1440.10">
    <property type="entry name" value="SecA, preprotein cross-linking domain"/>
    <property type="match status" value="1"/>
</dbReference>
<organism evidence="13 14">
    <name type="scientific">Parambassis ranga</name>
    <name type="common">Indian glassy fish</name>
    <dbReference type="NCBI Taxonomy" id="210632"/>
    <lineage>
        <taxon>Eukaryota</taxon>
        <taxon>Metazoa</taxon>
        <taxon>Chordata</taxon>
        <taxon>Craniata</taxon>
        <taxon>Vertebrata</taxon>
        <taxon>Euteleostomi</taxon>
        <taxon>Actinopterygii</taxon>
        <taxon>Neopterygii</taxon>
        <taxon>Teleostei</taxon>
        <taxon>Neoteleostei</taxon>
        <taxon>Acanthomorphata</taxon>
        <taxon>Ovalentaria</taxon>
        <taxon>Ambassidae</taxon>
        <taxon>Parambassis</taxon>
    </lineage>
</organism>
<feature type="domain" description="Helicase C-terminal" evidence="11">
    <location>
        <begin position="1422"/>
        <end position="1602"/>
    </location>
</feature>
<dbReference type="Gene3D" id="3.40.50.300">
    <property type="entry name" value="P-loop containing nucleotide triphosphate hydrolases"/>
    <property type="match status" value="3"/>
</dbReference>
<keyword evidence="6" id="KW-1278">Translocase</keyword>
<evidence type="ECO:0000256" key="8">
    <source>
        <dbReference type="ARBA" id="ARBA00023136"/>
    </source>
</evidence>
<dbReference type="PRINTS" id="PR00906">
    <property type="entry name" value="SECA"/>
</dbReference>
<keyword evidence="3" id="KW-0547">Nucleotide-binding</keyword>
<evidence type="ECO:0000256" key="1">
    <source>
        <dbReference type="ARBA" id="ARBA00022448"/>
    </source>
</evidence>
<dbReference type="Proteomes" id="UP000515145">
    <property type="component" value="Chromosome 17"/>
</dbReference>
<evidence type="ECO:0000256" key="4">
    <source>
        <dbReference type="ARBA" id="ARBA00022840"/>
    </source>
</evidence>
<dbReference type="PANTHER" id="PTHR30612:SF0">
    <property type="entry name" value="CHLOROPLAST PROTEIN-TRANSPORTING ATPASE"/>
    <property type="match status" value="1"/>
</dbReference>
<dbReference type="SMART" id="SM00957">
    <property type="entry name" value="SecA_DEAD"/>
    <property type="match status" value="1"/>
</dbReference>
<dbReference type="InParanoid" id="A0A6P7JZV2"/>
<keyword evidence="8" id="KW-0472">Membrane</keyword>
<feature type="domain" description="SecA family profile" evidence="12">
    <location>
        <begin position="862"/>
        <end position="1591"/>
    </location>
</feature>
<dbReference type="InterPro" id="IPR036670">
    <property type="entry name" value="SecA_X-link_sf"/>
</dbReference>
<keyword evidence="5" id="KW-0653">Protein transport</keyword>
<dbReference type="PROSITE" id="PS51196">
    <property type="entry name" value="SECA_MOTOR_DEAD"/>
    <property type="match status" value="1"/>
</dbReference>
<evidence type="ECO:0000256" key="6">
    <source>
        <dbReference type="ARBA" id="ARBA00022967"/>
    </source>
</evidence>
<dbReference type="InterPro" id="IPR014018">
    <property type="entry name" value="SecA_motor_DEAD"/>
</dbReference>